<keyword evidence="1" id="KW-0732">Signal</keyword>
<dbReference type="Proteomes" id="UP000231157">
    <property type="component" value="Unassembled WGS sequence"/>
</dbReference>
<gene>
    <name evidence="2" type="ORF">COU07_03250</name>
</gene>
<organism evidence="2 3">
    <name type="scientific">Candidatus Harrisonbacteria bacterium CG10_big_fil_rev_8_21_14_0_10_40_38</name>
    <dbReference type="NCBI Taxonomy" id="1974583"/>
    <lineage>
        <taxon>Bacteria</taxon>
        <taxon>Candidatus Harrisoniibacteriota</taxon>
    </lineage>
</organism>
<evidence type="ECO:0000313" key="3">
    <source>
        <dbReference type="Proteomes" id="UP000231157"/>
    </source>
</evidence>
<feature type="chain" id="PRO_5013883809" evidence="1">
    <location>
        <begin position="28"/>
        <end position="186"/>
    </location>
</feature>
<proteinExistence type="predicted"/>
<evidence type="ECO:0000256" key="1">
    <source>
        <dbReference type="SAM" id="SignalP"/>
    </source>
</evidence>
<sequence length="186" mass="19625">MHLSKKAILLIAIFLTTSIFVGSIVFAAAQRVPTSDGSYQDWTTSNGSGTHYTQVDETPCNGVSDYNFATSTGDRDSYGISLNHVFGTATITSITIYPCAAKNIGNATTIPEMDVFYRFNGVDGPNAGNYIFTGTSTTPVDLATTTFSGLSLLQTSTSTLEVGVVLSDSASSTGVRVSRIGVEVNY</sequence>
<dbReference type="AlphaFoldDB" id="A0A2H0URR4"/>
<feature type="signal peptide" evidence="1">
    <location>
        <begin position="1"/>
        <end position="27"/>
    </location>
</feature>
<dbReference type="EMBL" id="PFAZ01000008">
    <property type="protein sequence ID" value="PIR89081.1"/>
    <property type="molecule type" value="Genomic_DNA"/>
</dbReference>
<protein>
    <submittedName>
        <fullName evidence="2">Uncharacterized protein</fullName>
    </submittedName>
</protein>
<comment type="caution">
    <text evidence="2">The sequence shown here is derived from an EMBL/GenBank/DDBJ whole genome shotgun (WGS) entry which is preliminary data.</text>
</comment>
<evidence type="ECO:0000313" key="2">
    <source>
        <dbReference type="EMBL" id="PIR89081.1"/>
    </source>
</evidence>
<accession>A0A2H0URR4</accession>
<reference evidence="3" key="1">
    <citation type="submission" date="2017-09" db="EMBL/GenBank/DDBJ databases">
        <title>Depth-based differentiation of microbial function through sediment-hosted aquifers and enrichment of novel symbionts in the deep terrestrial subsurface.</title>
        <authorList>
            <person name="Probst A.J."/>
            <person name="Ladd B."/>
            <person name="Jarett J.K."/>
            <person name="Geller-Mcgrath D.E."/>
            <person name="Sieber C.M.K."/>
            <person name="Emerson J.B."/>
            <person name="Anantharaman K."/>
            <person name="Thomas B.C."/>
            <person name="Malmstrom R."/>
            <person name="Stieglmeier M."/>
            <person name="Klingl A."/>
            <person name="Woyke T."/>
            <person name="Ryan C.M."/>
            <person name="Banfield J.F."/>
        </authorList>
    </citation>
    <scope>NUCLEOTIDE SEQUENCE [LARGE SCALE GENOMIC DNA]</scope>
</reference>
<name>A0A2H0URR4_9BACT</name>